<dbReference type="RefSeq" id="WP_202654923.1">
    <property type="nucleotide sequence ID" value="NZ_JAESWB010000233.1"/>
</dbReference>
<reference evidence="1 2" key="1">
    <citation type="submission" date="2021-01" db="EMBL/GenBank/DDBJ databases">
        <title>Genome public.</title>
        <authorList>
            <person name="Liu C."/>
            <person name="Sun Q."/>
        </authorList>
    </citation>
    <scope>NUCLEOTIDE SEQUENCE [LARGE SCALE GENOMIC DNA]</scope>
    <source>
        <strain evidence="1 2">YIM B02564</strain>
    </source>
</reference>
<dbReference type="Proteomes" id="UP000623967">
    <property type="component" value="Unassembled WGS sequence"/>
</dbReference>
<proteinExistence type="predicted"/>
<comment type="caution">
    <text evidence="1">The sequence shown here is derived from an EMBL/GenBank/DDBJ whole genome shotgun (WGS) entry which is preliminary data.</text>
</comment>
<gene>
    <name evidence="1" type="ORF">JK635_15820</name>
</gene>
<sequence>MSLTSFDGDTFKVLVHKDTGIMLDFEIYNASGEMVNTIKVNDIKINSIFTTSDNGKLKIKIPKNYKELKHELPNKK</sequence>
<dbReference type="EMBL" id="JAESWB010000233">
    <property type="protein sequence ID" value="MBL4953656.1"/>
    <property type="molecule type" value="Genomic_DNA"/>
</dbReference>
<keyword evidence="2" id="KW-1185">Reference proteome</keyword>
<protein>
    <recommendedName>
        <fullName evidence="3">Glycosyl hydrolase family 30 beta sandwich domain-containing protein</fullName>
    </recommendedName>
</protein>
<evidence type="ECO:0000313" key="1">
    <source>
        <dbReference type="EMBL" id="MBL4953656.1"/>
    </source>
</evidence>
<name>A0ABS1TQQ6_9BACI</name>
<evidence type="ECO:0008006" key="3">
    <source>
        <dbReference type="Google" id="ProtNLM"/>
    </source>
</evidence>
<accession>A0ABS1TQQ6</accession>
<organism evidence="1 2">
    <name type="scientific">Neobacillus paridis</name>
    <dbReference type="NCBI Taxonomy" id="2803862"/>
    <lineage>
        <taxon>Bacteria</taxon>
        <taxon>Bacillati</taxon>
        <taxon>Bacillota</taxon>
        <taxon>Bacilli</taxon>
        <taxon>Bacillales</taxon>
        <taxon>Bacillaceae</taxon>
        <taxon>Neobacillus</taxon>
    </lineage>
</organism>
<evidence type="ECO:0000313" key="2">
    <source>
        <dbReference type="Proteomes" id="UP000623967"/>
    </source>
</evidence>